<dbReference type="STRING" id="103827.A0A158RAW7"/>
<reference evidence="9 10" key="2">
    <citation type="submission" date="2018-11" db="EMBL/GenBank/DDBJ databases">
        <authorList>
            <consortium name="Pathogen Informatics"/>
        </authorList>
    </citation>
    <scope>NUCLEOTIDE SEQUENCE [LARGE SCALE GENOMIC DNA]</scope>
</reference>
<dbReference type="NCBIfam" id="NF004739">
    <property type="entry name" value="PRK06075.1"/>
    <property type="match status" value="1"/>
</dbReference>
<accession>A0A158RAW7</accession>
<comment type="similarity">
    <text evidence="1 7">Belongs to the complex I 49 kDa subunit family.</text>
</comment>
<gene>
    <name evidence="9" type="ORF">TCLT_LOCUS1074</name>
</gene>
<dbReference type="Pfam" id="PF00346">
    <property type="entry name" value="Complex1_49kDa"/>
    <property type="match status" value="1"/>
</dbReference>
<dbReference type="GO" id="GO:0006120">
    <property type="term" value="P:mitochondrial electron transport, NADH to ubiquinone"/>
    <property type="evidence" value="ECO:0007669"/>
    <property type="project" value="TreeGrafter"/>
</dbReference>
<evidence type="ECO:0000313" key="9">
    <source>
        <dbReference type="EMBL" id="VDM96314.1"/>
    </source>
</evidence>
<protein>
    <recommendedName>
        <fullName evidence="5">Complex I-49kD</fullName>
    </recommendedName>
    <alternativeName>
        <fullName evidence="6">NADH-ubiquinone oxidoreductase 49 kDa subunit</fullName>
    </alternativeName>
</protein>
<dbReference type="InterPro" id="IPR029014">
    <property type="entry name" value="NiFe-Hase_large"/>
</dbReference>
<dbReference type="FunFam" id="1.10.645.10:FF:000005">
    <property type="entry name" value="NADH-quinone oxidoreductase subunit D"/>
    <property type="match status" value="1"/>
</dbReference>
<dbReference type="EMBL" id="UYYF01000114">
    <property type="protein sequence ID" value="VDM96314.1"/>
    <property type="molecule type" value="Genomic_DNA"/>
</dbReference>
<evidence type="ECO:0000313" key="11">
    <source>
        <dbReference type="WBParaSite" id="TCLT_0000107301-mRNA-1"/>
    </source>
</evidence>
<evidence type="ECO:0000256" key="7">
    <source>
        <dbReference type="RuleBase" id="RU003685"/>
    </source>
</evidence>
<name>A0A158RAW7_THECL</name>
<proteinExistence type="inferred from homology"/>
<dbReference type="InterPro" id="IPR022885">
    <property type="entry name" value="NDH1_su_D/H"/>
</dbReference>
<dbReference type="PANTHER" id="PTHR11993">
    <property type="entry name" value="NADH-UBIQUINONE OXIDOREDUCTASE 49 KDA SUBUNIT"/>
    <property type="match status" value="1"/>
</dbReference>
<reference evidence="11" key="1">
    <citation type="submission" date="2016-04" db="UniProtKB">
        <authorList>
            <consortium name="WormBaseParasite"/>
        </authorList>
    </citation>
    <scope>IDENTIFICATION</scope>
</reference>
<evidence type="ECO:0000259" key="8">
    <source>
        <dbReference type="Pfam" id="PF00346"/>
    </source>
</evidence>
<evidence type="ECO:0000256" key="3">
    <source>
        <dbReference type="ARBA" id="ARBA00022967"/>
    </source>
</evidence>
<evidence type="ECO:0000256" key="5">
    <source>
        <dbReference type="ARBA" id="ARBA00030505"/>
    </source>
</evidence>
<dbReference type="GO" id="GO:0016651">
    <property type="term" value="F:oxidoreductase activity, acting on NAD(P)H"/>
    <property type="evidence" value="ECO:0007669"/>
    <property type="project" value="InterPro"/>
</dbReference>
<keyword evidence="4 7" id="KW-0520">NAD</keyword>
<evidence type="ECO:0000256" key="2">
    <source>
        <dbReference type="ARBA" id="ARBA00022448"/>
    </source>
</evidence>
<dbReference type="GO" id="GO:0048038">
    <property type="term" value="F:quinone binding"/>
    <property type="evidence" value="ECO:0007669"/>
    <property type="project" value="InterPro"/>
</dbReference>
<dbReference type="OrthoDB" id="1009at2759"/>
<keyword evidence="2 7" id="KW-0813">Transport</keyword>
<feature type="domain" description="NADH-quinone oxidoreductase subunit D" evidence="8">
    <location>
        <begin position="229"/>
        <end position="499"/>
    </location>
</feature>
<dbReference type="HAMAP" id="MF_01358">
    <property type="entry name" value="NDH1_NuoD"/>
    <property type="match status" value="1"/>
</dbReference>
<dbReference type="GO" id="GO:0051287">
    <property type="term" value="F:NAD binding"/>
    <property type="evidence" value="ECO:0007669"/>
    <property type="project" value="InterPro"/>
</dbReference>
<dbReference type="PROSITE" id="PS00535">
    <property type="entry name" value="COMPLEX1_49K"/>
    <property type="match status" value="1"/>
</dbReference>
<dbReference type="GO" id="GO:0005739">
    <property type="term" value="C:mitochondrion"/>
    <property type="evidence" value="ECO:0007669"/>
    <property type="project" value="GOC"/>
</dbReference>
<dbReference type="WBParaSite" id="TCLT_0000107301-mRNA-1">
    <property type="protein sequence ID" value="TCLT_0000107301-mRNA-1"/>
    <property type="gene ID" value="TCLT_0000107301"/>
</dbReference>
<evidence type="ECO:0000256" key="1">
    <source>
        <dbReference type="ARBA" id="ARBA00005769"/>
    </source>
</evidence>
<dbReference type="Proteomes" id="UP000276776">
    <property type="component" value="Unassembled WGS sequence"/>
</dbReference>
<dbReference type="InterPro" id="IPR001135">
    <property type="entry name" value="NADH_Q_OxRdtase_suD"/>
</dbReference>
<dbReference type="Gene3D" id="1.10.645.10">
    <property type="entry name" value="Cytochrome-c3 Hydrogenase, chain B"/>
    <property type="match status" value="1"/>
</dbReference>
<sequence length="499" mass="57269">MAASRWLPLMSFVLRSSFRFSAFQSIRNSHTLWYPDAKFLREFKKASVLGHVWAPKTIQYEEEIGLSAILEKYLEKPGISDIPELHEKPLHYYLLNFGPQHPAAHGVLRLILELDSEIVVKATPHIGLLHRATEKLIEYKTYTQALPYFDRLNYVTMLTNEQGFALAVEKLLGIEIPVRAKWIRSKLIFFISLTVSGHFNSLFLQFTALYTELNRIANHAFSIVTHALDVGAMTPLFWMFEEREKLFEFNERVSGARMHVNYIRPGGVAWDLPLGLLDDIYYWALQFPQRIDTVEDMLTENRLWKSRTVDIGLISAETARNLGFSGVILRGSGIKYDVRKAHPYEVYDQIEFDIPIGTKGDCYDRYLCRVEEMRQSLRIILECLNRMPEGDVKVDDHKVAPPKRNEMKKNMESLIHHFKFFTGGFQVPPGRSYVPIEAPNGEYGTYVVSDGSSRPYRCFIRGPGFAHLAGLHDVVYMSMISDVVAVIGSMDVVFGEVDR</sequence>
<keyword evidence="10" id="KW-1185">Reference proteome</keyword>
<evidence type="ECO:0000313" key="10">
    <source>
        <dbReference type="Proteomes" id="UP000276776"/>
    </source>
</evidence>
<dbReference type="SUPFAM" id="SSF56762">
    <property type="entry name" value="HydB/Nqo4-like"/>
    <property type="match status" value="1"/>
</dbReference>
<dbReference type="AlphaFoldDB" id="A0A158RAW7"/>
<organism evidence="11">
    <name type="scientific">Thelazia callipaeda</name>
    <name type="common">Oriental eyeworm</name>
    <name type="synonym">Parasitic nematode</name>
    <dbReference type="NCBI Taxonomy" id="103827"/>
    <lineage>
        <taxon>Eukaryota</taxon>
        <taxon>Metazoa</taxon>
        <taxon>Ecdysozoa</taxon>
        <taxon>Nematoda</taxon>
        <taxon>Chromadorea</taxon>
        <taxon>Rhabditida</taxon>
        <taxon>Spirurina</taxon>
        <taxon>Spiruromorpha</taxon>
        <taxon>Thelazioidea</taxon>
        <taxon>Thelaziidae</taxon>
        <taxon>Thelazia</taxon>
    </lineage>
</organism>
<evidence type="ECO:0000256" key="4">
    <source>
        <dbReference type="ARBA" id="ARBA00023027"/>
    </source>
</evidence>
<evidence type="ECO:0000256" key="6">
    <source>
        <dbReference type="ARBA" id="ARBA00031562"/>
    </source>
</evidence>
<dbReference type="OMA" id="YIHRAFE"/>
<dbReference type="InterPro" id="IPR014029">
    <property type="entry name" value="NADH_UbQ_OxRdtase_49kDa_CS"/>
</dbReference>
<keyword evidence="3 7" id="KW-1278">Translocase</keyword>
<dbReference type="PANTHER" id="PTHR11993:SF10">
    <property type="entry name" value="NADH DEHYDROGENASE [UBIQUINONE] IRON-SULFUR PROTEIN 2, MITOCHONDRIAL"/>
    <property type="match status" value="1"/>
</dbReference>